<protein>
    <submittedName>
        <fullName evidence="3">Uncharacterized protein</fullName>
    </submittedName>
</protein>
<comment type="caution">
    <text evidence="3">The sequence shown here is derived from an EMBL/GenBank/DDBJ whole genome shotgun (WGS) entry which is preliminary data.</text>
</comment>
<gene>
    <name evidence="3" type="ORF">FNF28_02070</name>
    <name evidence="2" type="ORF">FNF31_01251</name>
</gene>
<evidence type="ECO:0000313" key="5">
    <source>
        <dbReference type="Proteomes" id="UP000325113"/>
    </source>
</evidence>
<dbReference type="AlphaFoldDB" id="A0A5A8DW36"/>
<name>A0A5A8DW36_CAFRO</name>
<feature type="region of interest" description="Disordered" evidence="1">
    <location>
        <begin position="413"/>
        <end position="536"/>
    </location>
</feature>
<feature type="region of interest" description="Disordered" evidence="1">
    <location>
        <begin position="281"/>
        <end position="307"/>
    </location>
</feature>
<dbReference type="Proteomes" id="UP000324907">
    <property type="component" value="Unassembled WGS sequence"/>
</dbReference>
<dbReference type="EMBL" id="VLTL01000022">
    <property type="protein sequence ID" value="KAA0169458.1"/>
    <property type="molecule type" value="Genomic_DNA"/>
</dbReference>
<organism evidence="3 4">
    <name type="scientific">Cafeteria roenbergensis</name>
    <name type="common">Marine flagellate</name>
    <dbReference type="NCBI Taxonomy" id="33653"/>
    <lineage>
        <taxon>Eukaryota</taxon>
        <taxon>Sar</taxon>
        <taxon>Stramenopiles</taxon>
        <taxon>Bigyra</taxon>
        <taxon>Opalozoa</taxon>
        <taxon>Bicosoecida</taxon>
        <taxon>Cafeteriaceae</taxon>
        <taxon>Cafeteria</taxon>
    </lineage>
</organism>
<reference evidence="4 5" key="1">
    <citation type="submission" date="2019-07" db="EMBL/GenBank/DDBJ databases">
        <title>Genomes of Cafeteria roenbergensis.</title>
        <authorList>
            <person name="Fischer M.G."/>
            <person name="Hackl T."/>
            <person name="Roman M."/>
        </authorList>
    </citation>
    <scope>NUCLEOTIDE SEQUENCE [LARGE SCALE GENOMIC DNA]</scope>
    <source>
        <strain evidence="2 5">Cflag</strain>
        <strain evidence="3 4">RCC970-E3</strain>
    </source>
</reference>
<proteinExistence type="predicted"/>
<evidence type="ECO:0000313" key="2">
    <source>
        <dbReference type="EMBL" id="KAA0166876.1"/>
    </source>
</evidence>
<evidence type="ECO:0000313" key="3">
    <source>
        <dbReference type="EMBL" id="KAA0169458.1"/>
    </source>
</evidence>
<dbReference type="EMBL" id="VLTM01000007">
    <property type="protein sequence ID" value="KAA0166876.1"/>
    <property type="molecule type" value="Genomic_DNA"/>
</dbReference>
<evidence type="ECO:0000256" key="1">
    <source>
        <dbReference type="SAM" id="MobiDB-lite"/>
    </source>
</evidence>
<accession>A0A5A8DW36</accession>
<evidence type="ECO:0000313" key="4">
    <source>
        <dbReference type="Proteomes" id="UP000324907"/>
    </source>
</evidence>
<sequence>MASASAPAAIVQVSDFKAAAASATRAVLTFRTCVPRQAAPSEDVKHTWSMDTAPESQLGGFMLEQRSNSYFSVLGAPWSSCKVISHDEAHVSQSTHLWAPVETPSPVTRGAFVSVPGMFSAPLRQMKEGVFALTVAGLSPNESYAFRIRPLSTGEVTVTSTKLWEAMHAAGVKATTKAPSELAAEADVKWDWPASAEATLTTPATAAAAVESLEKTLAEMRAASAAAVSSAVSPGKRRTAAVMATEALLEEARSPAPAGGAASAAGAAGSSDAMTVEHVSVERTAPTEATIRVKTRAGSDPAHDTSSDTCAPLLGGFRVEWAYDSLVARMQQLLGDSWRPAEEVTSACGRLIPVTGSAASKRSCLPGVFALPRLSRDKRQFDVTIKGLEPNTSYSFRLWPLSVDEVDTATTTGALTPAWPKPPTAEATLPPVPAPPAPDAAADAAAAAAKASDKPDAAAAAKASDKPDAATAAKASDKPDAAAAAKASDKPDAAAAAKASDKPDAAAAAKASDKPDAAAAAKASDKPDAATAAKAAAAKVAADAAAKVAAKAASKAAAKH</sequence>
<feature type="compositionally biased region" description="Low complexity" evidence="1">
    <location>
        <begin position="439"/>
        <end position="450"/>
    </location>
</feature>
<dbReference type="Proteomes" id="UP000325113">
    <property type="component" value="Unassembled WGS sequence"/>
</dbReference>